<protein>
    <recommendedName>
        <fullName evidence="6">THD domain-containing protein</fullName>
    </recommendedName>
</protein>
<dbReference type="Ensembl" id="ENSONIT00000037683.1">
    <property type="protein sequence ID" value="ENSONIP00000044041.1"/>
    <property type="gene ID" value="ENSONIG00000033917.1"/>
</dbReference>
<evidence type="ECO:0000259" key="6">
    <source>
        <dbReference type="PROSITE" id="PS50049"/>
    </source>
</evidence>
<reference evidence="7" key="3">
    <citation type="submission" date="2025-09" db="UniProtKB">
        <authorList>
            <consortium name="Ensembl"/>
        </authorList>
    </citation>
    <scope>IDENTIFICATION</scope>
</reference>
<dbReference type="AlphaFoldDB" id="A0A669CAW9"/>
<proteinExistence type="inferred from homology"/>
<dbReference type="PANTHER" id="PTHR11471:SF34">
    <property type="entry name" value="TUMOR NECROSIS FACTOR LIGAND SUPERFAMILY MEMBER 14"/>
    <property type="match status" value="1"/>
</dbReference>
<dbReference type="PROSITE" id="PS50049">
    <property type="entry name" value="THD_2"/>
    <property type="match status" value="1"/>
</dbReference>
<dbReference type="SMART" id="SM00207">
    <property type="entry name" value="TNF"/>
    <property type="match status" value="1"/>
</dbReference>
<dbReference type="Gene3D" id="2.60.120.40">
    <property type="match status" value="1"/>
</dbReference>
<reference evidence="7" key="2">
    <citation type="submission" date="2025-08" db="UniProtKB">
        <authorList>
            <consortium name="Ensembl"/>
        </authorList>
    </citation>
    <scope>IDENTIFICATION</scope>
</reference>
<dbReference type="GO" id="GO:0005125">
    <property type="term" value="F:cytokine activity"/>
    <property type="evidence" value="ECO:0007669"/>
    <property type="project" value="UniProtKB-KW"/>
</dbReference>
<dbReference type="GO" id="GO:0005164">
    <property type="term" value="F:tumor necrosis factor receptor binding"/>
    <property type="evidence" value="ECO:0007669"/>
    <property type="project" value="InterPro"/>
</dbReference>
<dbReference type="InterPro" id="IPR008983">
    <property type="entry name" value="Tumour_necrosis_fac-like_dom"/>
</dbReference>
<keyword evidence="5" id="KW-1133">Transmembrane helix</keyword>
<evidence type="ECO:0000256" key="4">
    <source>
        <dbReference type="ARBA" id="ARBA00023136"/>
    </source>
</evidence>
<dbReference type="Pfam" id="PF00229">
    <property type="entry name" value="TNF"/>
    <property type="match status" value="1"/>
</dbReference>
<dbReference type="Proteomes" id="UP000005207">
    <property type="component" value="Linkage group LG5"/>
</dbReference>
<dbReference type="GO" id="GO:0016020">
    <property type="term" value="C:membrane"/>
    <property type="evidence" value="ECO:0007669"/>
    <property type="project" value="UniProtKB-SubCell"/>
</dbReference>
<evidence type="ECO:0000313" key="7">
    <source>
        <dbReference type="Ensembl" id="ENSONIP00000044041.1"/>
    </source>
</evidence>
<organism evidence="7 8">
    <name type="scientific">Oreochromis niloticus</name>
    <name type="common">Nile tilapia</name>
    <name type="synonym">Tilapia nilotica</name>
    <dbReference type="NCBI Taxonomy" id="8128"/>
    <lineage>
        <taxon>Eukaryota</taxon>
        <taxon>Metazoa</taxon>
        <taxon>Chordata</taxon>
        <taxon>Craniata</taxon>
        <taxon>Vertebrata</taxon>
        <taxon>Euteleostomi</taxon>
        <taxon>Actinopterygii</taxon>
        <taxon>Neopterygii</taxon>
        <taxon>Teleostei</taxon>
        <taxon>Neoteleostei</taxon>
        <taxon>Acanthomorphata</taxon>
        <taxon>Ovalentaria</taxon>
        <taxon>Cichlomorphae</taxon>
        <taxon>Cichliformes</taxon>
        <taxon>Cichlidae</taxon>
        <taxon>African cichlids</taxon>
        <taxon>Pseudocrenilabrinae</taxon>
        <taxon>Oreochromini</taxon>
        <taxon>Oreochromis</taxon>
    </lineage>
</organism>
<comment type="similarity">
    <text evidence="2">Belongs to the tumor necrosis factor family.</text>
</comment>
<keyword evidence="3" id="KW-0202">Cytokine</keyword>
<evidence type="ECO:0000256" key="2">
    <source>
        <dbReference type="ARBA" id="ARBA00008670"/>
    </source>
</evidence>
<feature type="domain" description="THD" evidence="6">
    <location>
        <begin position="82"/>
        <end position="213"/>
    </location>
</feature>
<comment type="subcellular location">
    <subcellularLocation>
        <location evidence="1">Membrane</location>
    </subcellularLocation>
</comment>
<dbReference type="GeneTree" id="ENSGT00940000176155"/>
<dbReference type="InParanoid" id="A0A669CAW9"/>
<keyword evidence="4 5" id="KW-0472">Membrane</keyword>
<dbReference type="InterPro" id="IPR006052">
    <property type="entry name" value="TNF_dom"/>
</dbReference>
<evidence type="ECO:0000256" key="3">
    <source>
        <dbReference type="ARBA" id="ARBA00022514"/>
    </source>
</evidence>
<evidence type="ECO:0000256" key="5">
    <source>
        <dbReference type="SAM" id="Phobius"/>
    </source>
</evidence>
<dbReference type="PANTHER" id="PTHR11471">
    <property type="entry name" value="TUMOR NECROSIS FACTOR FAMILY MEMBER"/>
    <property type="match status" value="1"/>
</dbReference>
<dbReference type="GO" id="GO:0005615">
    <property type="term" value="C:extracellular space"/>
    <property type="evidence" value="ECO:0007669"/>
    <property type="project" value="UniProtKB-KW"/>
</dbReference>
<dbReference type="SUPFAM" id="SSF49842">
    <property type="entry name" value="TNF-like"/>
    <property type="match status" value="1"/>
</dbReference>
<dbReference type="GO" id="GO:0006955">
    <property type="term" value="P:immune response"/>
    <property type="evidence" value="ECO:0007669"/>
    <property type="project" value="InterPro"/>
</dbReference>
<keyword evidence="8" id="KW-1185">Reference proteome</keyword>
<evidence type="ECO:0000313" key="8">
    <source>
        <dbReference type="Proteomes" id="UP000005207"/>
    </source>
</evidence>
<accession>A0A669CAW9</accession>
<sequence length="213" mass="23979">HSMSLSCFPSFTPTGRSRWPPLPEPGSAGGFFLLKGSFSFPLSPKCLLIEGHMIDRFFSVSIIVQSTVQYKYRDKLSIYVCFFFFLISTAGSATVHEKTVMRWNVSDPLLHGMIYEDGGLIIQKEGYYYVYSKVSFSDSGVFQHSVTLSSEKYLNNVTLMRSRTDPSASKESGSNSFLGGIFHLNEHDRIFVTVSNTSKIMQNNYESFGAFMI</sequence>
<evidence type="ECO:0000256" key="1">
    <source>
        <dbReference type="ARBA" id="ARBA00004370"/>
    </source>
</evidence>
<keyword evidence="5" id="KW-0812">Transmembrane</keyword>
<name>A0A669CAW9_ORENI</name>
<reference evidence="8" key="1">
    <citation type="submission" date="2012-01" db="EMBL/GenBank/DDBJ databases">
        <title>The Genome Sequence of Oreochromis niloticus (Nile Tilapia).</title>
        <authorList>
            <consortium name="Broad Institute Genome Assembly Team"/>
            <consortium name="Broad Institute Sequencing Platform"/>
            <person name="Di Palma F."/>
            <person name="Johnson J."/>
            <person name="Lander E.S."/>
            <person name="Lindblad-Toh K."/>
        </authorList>
    </citation>
    <scope>NUCLEOTIDE SEQUENCE [LARGE SCALE GENOMIC DNA]</scope>
</reference>
<feature type="transmembrane region" description="Helical" evidence="5">
    <location>
        <begin position="76"/>
        <end position="95"/>
    </location>
</feature>